<name>D3KHG8_GIAIC</name>
<dbReference type="InterPro" id="IPR001623">
    <property type="entry name" value="DnaJ_domain"/>
</dbReference>
<reference evidence="8 9" key="1">
    <citation type="journal article" date="2007" name="Science">
        <title>Genomic minimalism in the early diverging intestinal parasite Giardia lamblia.</title>
        <authorList>
            <person name="Morrison H.G."/>
            <person name="McArthur A.G."/>
            <person name="Gillin F.D."/>
            <person name="Aley S.B."/>
            <person name="Adam R.D."/>
            <person name="Olsen G.J."/>
            <person name="Best A.A."/>
            <person name="Cande W.Z."/>
            <person name="Chen F."/>
            <person name="Cipriano M.J."/>
            <person name="Davids B.J."/>
            <person name="Dawson S.C."/>
            <person name="Elmendorf H.G."/>
            <person name="Hehl A.B."/>
            <person name="Holder M.E."/>
            <person name="Huse S.M."/>
            <person name="Kim U.U."/>
            <person name="Lasek-Nesselquist E."/>
            <person name="Manning G."/>
            <person name="Nigam A."/>
            <person name="Nixon J.E."/>
            <person name="Palm D."/>
            <person name="Passamaneck N.E."/>
            <person name="Prabhu A."/>
            <person name="Reich C.I."/>
            <person name="Reiner D.S."/>
            <person name="Samuelson J."/>
            <person name="Svard S.G."/>
            <person name="Sogin M.L."/>
        </authorList>
    </citation>
    <scope>NUCLEOTIDE SEQUENCE [LARGE SCALE GENOMIC DNA]</scope>
    <source>
        <strain evidence="8 9">WB C6</strain>
    </source>
</reference>
<evidence type="ECO:0000256" key="7">
    <source>
        <dbReference type="ARBA" id="ARBA00038105"/>
    </source>
</evidence>
<comment type="similarity">
    <text evidence="7">Belongs to the TIM14 family.</text>
</comment>
<dbReference type="PANTHER" id="PTHR12763:SF28">
    <property type="entry name" value="GEO10507P1-RELATED"/>
    <property type="match status" value="1"/>
</dbReference>
<dbReference type="GO" id="GO:0001405">
    <property type="term" value="C:PAM complex, Tim23 associated import motor"/>
    <property type="evidence" value="ECO:0000318"/>
    <property type="project" value="GO_Central"/>
</dbReference>
<evidence type="ECO:0000256" key="5">
    <source>
        <dbReference type="ARBA" id="ARBA00023128"/>
    </source>
</evidence>
<dbReference type="RefSeq" id="XP_002364144.1">
    <property type="nucleotide sequence ID" value="XM_002364103.1"/>
</dbReference>
<gene>
    <name evidence="8" type="ORF">GL50803_00300001</name>
</gene>
<dbReference type="Proteomes" id="UP000001548">
    <property type="component" value="Unassembled WGS sequence"/>
</dbReference>
<dbReference type="PANTHER" id="PTHR12763">
    <property type="match status" value="1"/>
</dbReference>
<dbReference type="CDD" id="cd06257">
    <property type="entry name" value="DnaJ"/>
    <property type="match status" value="1"/>
</dbReference>
<sequence>MLRVLSENRFPLSLVAGVVAGFYSYLRKDPRVIVTSPPRSWKGEISSPLSSHEARLVLNTSRFSTDAEVTKNYRSLLAKAHPDRGGSKYIAAIIGEAHEKLRNRC</sequence>
<dbReference type="VEuPathDB" id="GiardiaDB:GL50803_300001"/>
<organism evidence="8 9">
    <name type="scientific">Giardia intestinalis (strain ATCC 50803 / WB clone C6)</name>
    <name type="common">Giardia lamblia</name>
    <dbReference type="NCBI Taxonomy" id="184922"/>
    <lineage>
        <taxon>Eukaryota</taxon>
        <taxon>Metamonada</taxon>
        <taxon>Diplomonadida</taxon>
        <taxon>Hexamitidae</taxon>
        <taxon>Giardiinae</taxon>
        <taxon>Giardia</taxon>
    </lineage>
</organism>
<dbReference type="InterPro" id="IPR036869">
    <property type="entry name" value="J_dom_sf"/>
</dbReference>
<dbReference type="SUPFAM" id="SSF46565">
    <property type="entry name" value="Chaperone J-domain"/>
    <property type="match status" value="1"/>
</dbReference>
<dbReference type="GeneID" id="7875314"/>
<evidence type="ECO:0000256" key="2">
    <source>
        <dbReference type="ARBA" id="ARBA00022692"/>
    </source>
</evidence>
<evidence type="ECO:0000313" key="8">
    <source>
        <dbReference type="EMBL" id="KAE8301617.1"/>
    </source>
</evidence>
<keyword evidence="2" id="KW-0812">Transmembrane</keyword>
<comment type="caution">
    <text evidence="8">The sequence shown here is derived from an EMBL/GenBank/DDBJ whole genome shotgun (WGS) entry which is preliminary data.</text>
</comment>
<protein>
    <submittedName>
        <fullName evidence="8">Pam18</fullName>
    </submittedName>
</protein>
<dbReference type="EMBL" id="AACB03000005">
    <property type="protein sequence ID" value="KAE8301617.1"/>
    <property type="molecule type" value="Genomic_DNA"/>
</dbReference>
<dbReference type="GO" id="GO:0030150">
    <property type="term" value="P:protein import into mitochondrial matrix"/>
    <property type="evidence" value="ECO:0000318"/>
    <property type="project" value="GO_Central"/>
</dbReference>
<dbReference type="HOGENOM" id="CLU_2241734_0_0_1"/>
<dbReference type="AlphaFoldDB" id="D3KHG8"/>
<dbReference type="Gene3D" id="1.10.287.110">
    <property type="entry name" value="DnaJ domain"/>
    <property type="match status" value="1"/>
</dbReference>
<dbReference type="KEGG" id="gla:GL50803_00300001"/>
<evidence type="ECO:0000256" key="3">
    <source>
        <dbReference type="ARBA" id="ARBA00022792"/>
    </source>
</evidence>
<evidence type="ECO:0000256" key="4">
    <source>
        <dbReference type="ARBA" id="ARBA00022989"/>
    </source>
</evidence>
<evidence type="ECO:0000256" key="1">
    <source>
        <dbReference type="ARBA" id="ARBA00004434"/>
    </source>
</evidence>
<keyword evidence="4" id="KW-1133">Transmembrane helix</keyword>
<evidence type="ECO:0000256" key="6">
    <source>
        <dbReference type="ARBA" id="ARBA00023136"/>
    </source>
</evidence>
<accession>D3KHG8</accession>
<dbReference type="GO" id="GO:0001671">
    <property type="term" value="F:ATPase activator activity"/>
    <property type="evidence" value="ECO:0000318"/>
    <property type="project" value="GO_Central"/>
</dbReference>
<comment type="subcellular location">
    <subcellularLocation>
        <location evidence="1">Mitochondrion inner membrane</location>
        <topology evidence="1">Single-pass membrane protein</topology>
    </subcellularLocation>
</comment>
<evidence type="ECO:0000313" key="9">
    <source>
        <dbReference type="Proteomes" id="UP000001548"/>
    </source>
</evidence>
<keyword evidence="6" id="KW-0472">Membrane</keyword>
<keyword evidence="5" id="KW-0496">Mitochondrion</keyword>
<dbReference type="STRING" id="184922.D3KHG8"/>
<proteinExistence type="inferred from homology"/>
<keyword evidence="3" id="KW-0999">Mitochondrion inner membrane</keyword>
<keyword evidence="9" id="KW-1185">Reference proteome</keyword>